<name>A0ACC2B8P6_DIPCM</name>
<evidence type="ECO:0000313" key="2">
    <source>
        <dbReference type="Proteomes" id="UP001162992"/>
    </source>
</evidence>
<dbReference type="Proteomes" id="UP001162992">
    <property type="component" value="Chromosome 17"/>
</dbReference>
<keyword evidence="2" id="KW-1185">Reference proteome</keyword>
<proteinExistence type="predicted"/>
<organism evidence="1 2">
    <name type="scientific">Diphasiastrum complanatum</name>
    <name type="common">Issler's clubmoss</name>
    <name type="synonym">Lycopodium complanatum</name>
    <dbReference type="NCBI Taxonomy" id="34168"/>
    <lineage>
        <taxon>Eukaryota</taxon>
        <taxon>Viridiplantae</taxon>
        <taxon>Streptophyta</taxon>
        <taxon>Embryophyta</taxon>
        <taxon>Tracheophyta</taxon>
        <taxon>Lycopodiopsida</taxon>
        <taxon>Lycopodiales</taxon>
        <taxon>Lycopodiaceae</taxon>
        <taxon>Lycopodioideae</taxon>
        <taxon>Diphasiastrum</taxon>
    </lineage>
</organism>
<accession>A0ACC2B8P6</accession>
<comment type="caution">
    <text evidence="1">The sequence shown here is derived from an EMBL/GenBank/DDBJ whole genome shotgun (WGS) entry which is preliminary data.</text>
</comment>
<dbReference type="EMBL" id="CM055108">
    <property type="protein sequence ID" value="KAJ7526140.1"/>
    <property type="molecule type" value="Genomic_DNA"/>
</dbReference>
<sequence>METKSWLRAQIRPRILLVASLLLWMCLIAPVYGKQVVIVLDEDEIKDNNNENTVKAEELPAVSKSNEPLSASESSRFVDENYEDPDDDEDDDDDDGKGVVDFGSWLRVVKEPTPSDQDLIEGNAQYVSGVKKLVEAVNEGDLNLLTEAQTDLEAAADKGHPHAQSTLAFLHGHGYGVEQSDSKAFLYHYFASEGGSYQSKMALAYNYFREGMHDKAVRLYAELAATAVAGFHNSKDSPLIDPVRLNEGSEESKEALKKFRGEEDDDFQFLEYQAQKGHPSAMYKLGIFYYLGLRGVQRDHAKALFWFSKAVEKGDSSSLEILGEIYARGLGVQRNFTKALEYFKTAINERHFSAYNGIGYLYFKGLGVEQKNYTKAREYFKKAADHGEPNGHYNLGVLHLKGKGVKKNVKEAGKNFVLAANQGHPKAYYQLAKMQQKGVGMKKDVTTAATLFKIVAERGAWGSMLRWALDFYLKGQTGMALLLYSRAAELGYEVAQSNAAWILEKFRDEDVCIGRSGFCTDAERHQKAHRFWRHASEQGNEHAALLIGDAYYYGRGTDKDLERAAEAYMLARAQQNAQAMFNLGYMHERGFGLPLDFHLAKRYYDQARETDSAAALPVSLALMSLWLRQHYGNSYLVTWIDMLPGVRFEAGDFFQKISFDDGNATLVTLIVCLLTVLYLRQRQRRRGNAGLHPAQ</sequence>
<gene>
    <name evidence="1" type="ORF">O6H91_17G083700</name>
</gene>
<protein>
    <submittedName>
        <fullName evidence="1">Uncharacterized protein</fullName>
    </submittedName>
</protein>
<reference evidence="2" key="1">
    <citation type="journal article" date="2024" name="Proc. Natl. Acad. Sci. U.S.A.">
        <title>Extraordinary preservation of gene collinearity over three hundred million years revealed in homosporous lycophytes.</title>
        <authorList>
            <person name="Li C."/>
            <person name="Wickell D."/>
            <person name="Kuo L.Y."/>
            <person name="Chen X."/>
            <person name="Nie B."/>
            <person name="Liao X."/>
            <person name="Peng D."/>
            <person name="Ji J."/>
            <person name="Jenkins J."/>
            <person name="Williams M."/>
            <person name="Shu S."/>
            <person name="Plott C."/>
            <person name="Barry K."/>
            <person name="Rajasekar S."/>
            <person name="Grimwood J."/>
            <person name="Han X."/>
            <person name="Sun S."/>
            <person name="Hou Z."/>
            <person name="He W."/>
            <person name="Dai G."/>
            <person name="Sun C."/>
            <person name="Schmutz J."/>
            <person name="Leebens-Mack J.H."/>
            <person name="Li F.W."/>
            <person name="Wang L."/>
        </authorList>
    </citation>
    <scope>NUCLEOTIDE SEQUENCE [LARGE SCALE GENOMIC DNA]</scope>
    <source>
        <strain evidence="2">cv. PW_Plant_1</strain>
    </source>
</reference>
<evidence type="ECO:0000313" key="1">
    <source>
        <dbReference type="EMBL" id="KAJ7526140.1"/>
    </source>
</evidence>